<gene>
    <name evidence="1" type="ORF">GLV84_06625</name>
</gene>
<evidence type="ECO:0000313" key="1">
    <source>
        <dbReference type="EMBL" id="NJI02495.1"/>
    </source>
</evidence>
<reference evidence="1" key="1">
    <citation type="submission" date="2019-11" db="EMBL/GenBank/DDBJ databases">
        <title>Whole genome comparisons of Staphylococcus agnetis isolates from cattle and chickens.</title>
        <authorList>
            <person name="Rhoads D."/>
            <person name="Shwani A."/>
            <person name="Adkins P."/>
            <person name="Calcutt M."/>
            <person name="Middleton J."/>
        </authorList>
    </citation>
    <scope>NUCLEOTIDE SEQUENCE</scope>
    <source>
        <strain evidence="1">1387</strain>
    </source>
</reference>
<sequence>MRTVIALKRNGERPTQSEVDNWDQIKTERAYQEYRSKRKEKPWLKTVRQSVPASPYYRELCRYVGVPCKEPGDFEEVKPEKEVELIEFPEIKNDKSKVWTYNGQEFTTNQLAKKVGVDRKVITQRIRKGWTIRHILKHGGVIS</sequence>
<organism evidence="1 2">
    <name type="scientific">Staphylococcus agnetis</name>
    <dbReference type="NCBI Taxonomy" id="985762"/>
    <lineage>
        <taxon>Bacteria</taxon>
        <taxon>Bacillati</taxon>
        <taxon>Bacillota</taxon>
        <taxon>Bacilli</taxon>
        <taxon>Bacillales</taxon>
        <taxon>Staphylococcaceae</taxon>
        <taxon>Staphylococcus</taxon>
    </lineage>
</organism>
<dbReference type="GeneID" id="57691931"/>
<name>A0AAW9YUP3_9STAP</name>
<dbReference type="EMBL" id="WMFL01000078">
    <property type="protein sequence ID" value="NJI02495.1"/>
    <property type="molecule type" value="Genomic_DNA"/>
</dbReference>
<dbReference type="Proteomes" id="UP000646308">
    <property type="component" value="Unassembled WGS sequence"/>
</dbReference>
<accession>A0AAW9YUP3</accession>
<dbReference type="AlphaFoldDB" id="A0AAW9YUP3"/>
<dbReference type="RefSeq" id="WP_165804965.1">
    <property type="nucleotide sequence ID" value="NZ_CP045927.1"/>
</dbReference>
<protein>
    <recommendedName>
        <fullName evidence="3">Helix-turn-helix domain-containing protein</fullName>
    </recommendedName>
</protein>
<comment type="caution">
    <text evidence="1">The sequence shown here is derived from an EMBL/GenBank/DDBJ whole genome shotgun (WGS) entry which is preliminary data.</text>
</comment>
<evidence type="ECO:0000313" key="2">
    <source>
        <dbReference type="Proteomes" id="UP000646308"/>
    </source>
</evidence>
<proteinExistence type="predicted"/>
<evidence type="ECO:0008006" key="3">
    <source>
        <dbReference type="Google" id="ProtNLM"/>
    </source>
</evidence>